<proteinExistence type="predicted"/>
<comment type="caution">
    <text evidence="1">The sequence shown here is derived from an EMBL/GenBank/DDBJ whole genome shotgun (WGS) entry which is preliminary data.</text>
</comment>
<protein>
    <submittedName>
        <fullName evidence="1">Uncharacterized protein</fullName>
    </submittedName>
</protein>
<organism evidence="1 2">
    <name type="scientific">Plasmodium yoelii yoelii</name>
    <dbReference type="NCBI Taxonomy" id="73239"/>
    <lineage>
        <taxon>Eukaryota</taxon>
        <taxon>Sar</taxon>
        <taxon>Alveolata</taxon>
        <taxon>Apicomplexa</taxon>
        <taxon>Aconoidasida</taxon>
        <taxon>Haemosporida</taxon>
        <taxon>Plasmodiidae</taxon>
        <taxon>Plasmodium</taxon>
        <taxon>Plasmodium (Vinckeia)</taxon>
    </lineage>
</organism>
<gene>
    <name evidence="1" type="ORF">PY02100</name>
</gene>
<dbReference type="EMBL" id="AABL01000573">
    <property type="protein sequence ID" value="EAA21522.1"/>
    <property type="molecule type" value="Genomic_DNA"/>
</dbReference>
<name>Q7RMS8_PLAYO</name>
<evidence type="ECO:0000313" key="2">
    <source>
        <dbReference type="Proteomes" id="UP000008553"/>
    </source>
</evidence>
<dbReference type="PaxDb" id="73239-Q7RMS8"/>
<sequence>MYVCIFFFFFFFFLNSILYINQGYFFNKQDCFFHNILSLNGGKLSMHT</sequence>
<dbReference type="InParanoid" id="Q7RMS8"/>
<reference evidence="1 2" key="1">
    <citation type="journal article" date="2002" name="Nature">
        <title>Genome sequence and comparative analysis of the model rodent malaria parasite Plasmodium yoelii yoelii.</title>
        <authorList>
            <person name="Carlton J.M."/>
            <person name="Angiuoli S.V."/>
            <person name="Suh B.B."/>
            <person name="Kooij T.W."/>
            <person name="Pertea M."/>
            <person name="Silva J.C."/>
            <person name="Ermolaeva M.D."/>
            <person name="Allen J.E."/>
            <person name="Selengut J.D."/>
            <person name="Koo H.L."/>
            <person name="Peterson J.D."/>
            <person name="Pop M."/>
            <person name="Kosack D.S."/>
            <person name="Shumway M.F."/>
            <person name="Bidwell S.L."/>
            <person name="Shallom S.J."/>
            <person name="van Aken S.E."/>
            <person name="Riedmuller S.B."/>
            <person name="Feldblyum T.V."/>
            <person name="Cho J.K."/>
            <person name="Quackenbush J."/>
            <person name="Sedegah M."/>
            <person name="Shoaibi A."/>
            <person name="Cummings L.M."/>
            <person name="Florens L."/>
            <person name="Yates J.R."/>
            <person name="Raine J.D."/>
            <person name="Sinden R.E."/>
            <person name="Harris M.A."/>
            <person name="Cunningham D.A."/>
            <person name="Preiser P.R."/>
            <person name="Bergman L.W."/>
            <person name="Vaidya A.B."/>
            <person name="van Lin L.H."/>
            <person name="Janse C.J."/>
            <person name="Waters A.P."/>
            <person name="Smith H.O."/>
            <person name="White O.R."/>
            <person name="Salzberg S.L."/>
            <person name="Venter J.C."/>
            <person name="Fraser C.M."/>
            <person name="Hoffman S.L."/>
            <person name="Gardner M.J."/>
            <person name="Carucci D.J."/>
        </authorList>
    </citation>
    <scope>NUCLEOTIDE SEQUENCE [LARGE SCALE GENOMIC DNA]</scope>
    <source>
        <strain evidence="1 2">17XNL</strain>
    </source>
</reference>
<keyword evidence="2" id="KW-1185">Reference proteome</keyword>
<dbReference type="AlphaFoldDB" id="Q7RMS8"/>
<dbReference type="Proteomes" id="UP000008553">
    <property type="component" value="Unassembled WGS sequence"/>
</dbReference>
<evidence type="ECO:0000313" key="1">
    <source>
        <dbReference type="EMBL" id="EAA21522.1"/>
    </source>
</evidence>
<accession>Q7RMS8</accession>